<dbReference type="Proteomes" id="UP001154114">
    <property type="component" value="Chromosome 1"/>
</dbReference>
<name>A0A9N8PWW9_CHRIL</name>
<dbReference type="EMBL" id="LR824004">
    <property type="protein sequence ID" value="CAD0194320.1"/>
    <property type="molecule type" value="Genomic_DNA"/>
</dbReference>
<reference evidence="2" key="1">
    <citation type="submission" date="2021-12" db="EMBL/GenBank/DDBJ databases">
        <authorList>
            <person name="King R."/>
        </authorList>
    </citation>
    <scope>NUCLEOTIDE SEQUENCE</scope>
</reference>
<evidence type="ECO:0000313" key="2">
    <source>
        <dbReference type="EMBL" id="CAD0194320.1"/>
    </source>
</evidence>
<keyword evidence="3" id="KW-1185">Reference proteome</keyword>
<proteinExistence type="predicted"/>
<evidence type="ECO:0000313" key="3">
    <source>
        <dbReference type="Proteomes" id="UP001154114"/>
    </source>
</evidence>
<evidence type="ECO:0000256" key="1">
    <source>
        <dbReference type="SAM" id="MobiDB-lite"/>
    </source>
</evidence>
<dbReference type="OrthoDB" id="7489880at2759"/>
<gene>
    <name evidence="2" type="ORF">CINC_LOCUS610</name>
</gene>
<protein>
    <submittedName>
        <fullName evidence="2">Uncharacterized protein</fullName>
    </submittedName>
</protein>
<accession>A0A9N8PWW9</accession>
<organism evidence="2 3">
    <name type="scientific">Chrysodeixis includens</name>
    <name type="common">Soybean looper</name>
    <name type="synonym">Pseudoplusia includens</name>
    <dbReference type="NCBI Taxonomy" id="689277"/>
    <lineage>
        <taxon>Eukaryota</taxon>
        <taxon>Metazoa</taxon>
        <taxon>Ecdysozoa</taxon>
        <taxon>Arthropoda</taxon>
        <taxon>Hexapoda</taxon>
        <taxon>Insecta</taxon>
        <taxon>Pterygota</taxon>
        <taxon>Neoptera</taxon>
        <taxon>Endopterygota</taxon>
        <taxon>Lepidoptera</taxon>
        <taxon>Glossata</taxon>
        <taxon>Ditrysia</taxon>
        <taxon>Noctuoidea</taxon>
        <taxon>Noctuidae</taxon>
        <taxon>Plusiinae</taxon>
        <taxon>Chrysodeixis</taxon>
    </lineage>
</organism>
<dbReference type="AlphaFoldDB" id="A0A9N8PWW9"/>
<feature type="region of interest" description="Disordered" evidence="1">
    <location>
        <begin position="29"/>
        <end position="50"/>
    </location>
</feature>
<sequence>MRATHRSHGPEPTAAVAYIGRNGKYISSRAKSPLHTPRVAGPERAFDSNEPWPPPHCRAQFYHRSSAARPMHGSARAAGVAGRVLAACCLQHAPPARRSYLLLSPPYLGDCETQFSDRARGGALINIYYRYFGNRGVSFGEGAEYTQLNEAGALASAAGRGLGAGRAQLTPFSSCISFTMFRYIL</sequence>